<sequence>NQLRKRLCDEQLPDEFWDDYRHNVPHVLLLVTQGAQKKINIVPPPRIKAIMAKIVHTVEAAVTRADNSLLAAGKPTTSSVLKPNLLVLLSKNLRRRDAFSQDILDVLF</sequence>
<evidence type="ECO:0000313" key="1">
    <source>
        <dbReference type="Proteomes" id="UP000515164"/>
    </source>
</evidence>
<dbReference type="RefSeq" id="XP_033298748.1">
    <property type="nucleotide sequence ID" value="XM_033442857.1"/>
</dbReference>
<reference evidence="2" key="1">
    <citation type="submission" date="2025-08" db="UniProtKB">
        <authorList>
            <consortium name="RefSeq"/>
        </authorList>
    </citation>
    <scope>IDENTIFICATION</scope>
    <source>
        <tissue evidence="2">Muscle</tissue>
    </source>
</reference>
<dbReference type="AlphaFoldDB" id="A0A6P8LTR5"/>
<accession>A0A6P8LTR5</accession>
<gene>
    <name evidence="2" type="primary">LOC117204933</name>
</gene>
<dbReference type="Proteomes" id="UP000515164">
    <property type="component" value="Unplaced"/>
</dbReference>
<evidence type="ECO:0000313" key="2">
    <source>
        <dbReference type="RefSeq" id="XP_033298748.1"/>
    </source>
</evidence>
<dbReference type="KEGG" id="bbif:117204933"/>
<organism evidence="1 2">
    <name type="scientific">Bombus bifarius</name>
    <dbReference type="NCBI Taxonomy" id="103933"/>
    <lineage>
        <taxon>Eukaryota</taxon>
        <taxon>Metazoa</taxon>
        <taxon>Ecdysozoa</taxon>
        <taxon>Arthropoda</taxon>
        <taxon>Hexapoda</taxon>
        <taxon>Insecta</taxon>
        <taxon>Pterygota</taxon>
        <taxon>Neoptera</taxon>
        <taxon>Endopterygota</taxon>
        <taxon>Hymenoptera</taxon>
        <taxon>Apocrita</taxon>
        <taxon>Aculeata</taxon>
        <taxon>Apoidea</taxon>
        <taxon>Anthophila</taxon>
        <taxon>Apidae</taxon>
        <taxon>Bombus</taxon>
        <taxon>Pyrobombus</taxon>
    </lineage>
</organism>
<dbReference type="GeneID" id="117204933"/>
<proteinExistence type="predicted"/>
<feature type="non-terminal residue" evidence="2">
    <location>
        <position position="1"/>
    </location>
</feature>
<name>A0A6P8LTR5_9HYME</name>
<keyword evidence="1" id="KW-1185">Reference proteome</keyword>
<protein>
    <submittedName>
        <fullName evidence="2">Uncharacterized protein LOC117204933</fullName>
    </submittedName>
</protein>